<dbReference type="AlphaFoldDB" id="A0A511WYM7"/>
<dbReference type="EMBL" id="BJYE01000001">
    <property type="protein sequence ID" value="GEN55638.1"/>
    <property type="molecule type" value="Genomic_DNA"/>
</dbReference>
<evidence type="ECO:0000313" key="5">
    <source>
        <dbReference type="EMBL" id="GEN55638.1"/>
    </source>
</evidence>
<keyword evidence="6" id="KW-1185">Reference proteome</keyword>
<evidence type="ECO:0000256" key="2">
    <source>
        <dbReference type="ARBA" id="ARBA00023125"/>
    </source>
</evidence>
<protein>
    <recommendedName>
        <fullName evidence="4">Transcriptional regulator LacI/GalR-like sensor domain-containing protein</fullName>
    </recommendedName>
</protein>
<feature type="domain" description="Transcriptional regulator LacI/GalR-like sensor" evidence="4">
    <location>
        <begin position="2"/>
        <end position="77"/>
    </location>
</feature>
<dbReference type="RefSeq" id="WP_170243604.1">
    <property type="nucleotide sequence ID" value="NZ_BJYE01000001.1"/>
</dbReference>
<dbReference type="PANTHER" id="PTHR30146:SF109">
    <property type="entry name" value="HTH-TYPE TRANSCRIPTIONAL REGULATOR GALS"/>
    <property type="match status" value="1"/>
</dbReference>
<comment type="caution">
    <text evidence="5">The sequence shown here is derived from an EMBL/GenBank/DDBJ whole genome shotgun (WGS) entry which is preliminary data.</text>
</comment>
<dbReference type="SUPFAM" id="SSF53822">
    <property type="entry name" value="Periplasmic binding protein-like I"/>
    <property type="match status" value="1"/>
</dbReference>
<accession>A0A511WYM7</accession>
<dbReference type="InterPro" id="IPR046335">
    <property type="entry name" value="LacI/GalR-like_sensor"/>
</dbReference>
<dbReference type="Gene3D" id="3.40.50.2300">
    <property type="match status" value="2"/>
</dbReference>
<evidence type="ECO:0000259" key="4">
    <source>
        <dbReference type="Pfam" id="PF13377"/>
    </source>
</evidence>
<dbReference type="InterPro" id="IPR028082">
    <property type="entry name" value="Peripla_BP_I"/>
</dbReference>
<evidence type="ECO:0000256" key="3">
    <source>
        <dbReference type="ARBA" id="ARBA00023163"/>
    </source>
</evidence>
<dbReference type="Proteomes" id="UP000321400">
    <property type="component" value="Unassembled WGS sequence"/>
</dbReference>
<dbReference type="STRING" id="442899.SAMN05720591_101196"/>
<dbReference type="Pfam" id="PF13377">
    <property type="entry name" value="Peripla_BP_3"/>
    <property type="match status" value="1"/>
</dbReference>
<organism evidence="5 6">
    <name type="scientific">Halolactibacillus alkaliphilus</name>
    <dbReference type="NCBI Taxonomy" id="442899"/>
    <lineage>
        <taxon>Bacteria</taxon>
        <taxon>Bacillati</taxon>
        <taxon>Bacillota</taxon>
        <taxon>Bacilli</taxon>
        <taxon>Bacillales</taxon>
        <taxon>Bacillaceae</taxon>
        <taxon>Halolactibacillus</taxon>
    </lineage>
</organism>
<dbReference type="GO" id="GO:0003700">
    <property type="term" value="F:DNA-binding transcription factor activity"/>
    <property type="evidence" value="ECO:0007669"/>
    <property type="project" value="TreeGrafter"/>
</dbReference>
<proteinExistence type="predicted"/>
<name>A0A511WYM7_9BACI</name>
<evidence type="ECO:0000313" key="6">
    <source>
        <dbReference type="Proteomes" id="UP000321400"/>
    </source>
</evidence>
<dbReference type="PANTHER" id="PTHR30146">
    <property type="entry name" value="LACI-RELATED TRANSCRIPTIONAL REPRESSOR"/>
    <property type="match status" value="1"/>
</dbReference>
<sequence>MNALRKHNLTVPQDDSIISIDDLYVPQFLTPALTTVKVFTEAIGEIDVNTLKERIEADHIISKRIVLSTELIIRDTVRNSLEK</sequence>
<keyword evidence="2" id="KW-0238">DNA-binding</keyword>
<dbReference type="GO" id="GO:0000976">
    <property type="term" value="F:transcription cis-regulatory region binding"/>
    <property type="evidence" value="ECO:0007669"/>
    <property type="project" value="TreeGrafter"/>
</dbReference>
<keyword evidence="3" id="KW-0804">Transcription</keyword>
<keyword evidence="1" id="KW-0805">Transcription regulation</keyword>
<gene>
    <name evidence="5" type="ORF">HAL01_01020</name>
</gene>
<evidence type="ECO:0000256" key="1">
    <source>
        <dbReference type="ARBA" id="ARBA00023015"/>
    </source>
</evidence>
<reference evidence="5 6" key="1">
    <citation type="submission" date="2019-07" db="EMBL/GenBank/DDBJ databases">
        <title>Whole genome shotgun sequence of Halolactibacillus alkaliphilus NBRC 103919.</title>
        <authorList>
            <person name="Hosoyama A."/>
            <person name="Uohara A."/>
            <person name="Ohji S."/>
            <person name="Ichikawa N."/>
        </authorList>
    </citation>
    <scope>NUCLEOTIDE SEQUENCE [LARGE SCALE GENOMIC DNA]</scope>
    <source>
        <strain evidence="5 6">NBRC 103919</strain>
    </source>
</reference>